<dbReference type="RefSeq" id="WP_204009209.1">
    <property type="nucleotide sequence ID" value="NZ_BOPG01000089.1"/>
</dbReference>
<evidence type="ECO:0000256" key="2">
    <source>
        <dbReference type="ARBA" id="ARBA00022741"/>
    </source>
</evidence>
<dbReference type="PANTHER" id="PTHR42939">
    <property type="entry name" value="ABC TRANSPORTER ATP-BINDING PROTEIN ALBC-RELATED"/>
    <property type="match status" value="1"/>
</dbReference>
<evidence type="ECO:0000259" key="4">
    <source>
        <dbReference type="PROSITE" id="PS50893"/>
    </source>
</evidence>
<dbReference type="Pfam" id="PF00005">
    <property type="entry name" value="ABC_tran"/>
    <property type="match status" value="1"/>
</dbReference>
<comment type="caution">
    <text evidence="5">The sequence shown here is derived from an EMBL/GenBank/DDBJ whole genome shotgun (WGS) entry which is preliminary data.</text>
</comment>
<evidence type="ECO:0000313" key="5">
    <source>
        <dbReference type="EMBL" id="GIJ63141.1"/>
    </source>
</evidence>
<accession>A0A8J3ZKG0</accession>
<name>A0A8J3ZKG0_9ACTN</name>
<dbReference type="InterPro" id="IPR003593">
    <property type="entry name" value="AAA+_ATPase"/>
</dbReference>
<dbReference type="GO" id="GO:0016887">
    <property type="term" value="F:ATP hydrolysis activity"/>
    <property type="evidence" value="ECO:0007669"/>
    <property type="project" value="InterPro"/>
</dbReference>
<organism evidence="5 6">
    <name type="scientific">Virgisporangium aurantiacum</name>
    <dbReference type="NCBI Taxonomy" id="175570"/>
    <lineage>
        <taxon>Bacteria</taxon>
        <taxon>Bacillati</taxon>
        <taxon>Actinomycetota</taxon>
        <taxon>Actinomycetes</taxon>
        <taxon>Micromonosporales</taxon>
        <taxon>Micromonosporaceae</taxon>
        <taxon>Virgisporangium</taxon>
    </lineage>
</organism>
<dbReference type="EMBL" id="BOPG01000089">
    <property type="protein sequence ID" value="GIJ63141.1"/>
    <property type="molecule type" value="Genomic_DNA"/>
</dbReference>
<dbReference type="InterPro" id="IPR051782">
    <property type="entry name" value="ABC_Transporter_VariousFunc"/>
</dbReference>
<evidence type="ECO:0000256" key="1">
    <source>
        <dbReference type="ARBA" id="ARBA00022448"/>
    </source>
</evidence>
<dbReference type="Gene3D" id="3.40.50.300">
    <property type="entry name" value="P-loop containing nucleotide triphosphate hydrolases"/>
    <property type="match status" value="1"/>
</dbReference>
<evidence type="ECO:0000256" key="3">
    <source>
        <dbReference type="ARBA" id="ARBA00022840"/>
    </source>
</evidence>
<gene>
    <name evidence="5" type="ORF">Vau01_106570</name>
</gene>
<dbReference type="SUPFAM" id="SSF52540">
    <property type="entry name" value="P-loop containing nucleoside triphosphate hydrolases"/>
    <property type="match status" value="1"/>
</dbReference>
<dbReference type="InterPro" id="IPR027417">
    <property type="entry name" value="P-loop_NTPase"/>
</dbReference>
<dbReference type="Proteomes" id="UP000612585">
    <property type="component" value="Unassembled WGS sequence"/>
</dbReference>
<dbReference type="PANTHER" id="PTHR42939:SF1">
    <property type="entry name" value="ABC TRANSPORTER ATP-BINDING PROTEIN ALBC-RELATED"/>
    <property type="match status" value="1"/>
</dbReference>
<sequence length="297" mass="32755">MTAVLETEKLGKRYGRRTWGLRECTLTLPQGRIIALVGPNGAGKTTLLHLAIGLLRPTEGQVRMFGEPVRIDQSSGLAQIGFVAQDHPLYRTFTVENLLHMGRSLNPRWDEAFAERRLEQLRIPLGHRAGKLSGGQQAQVSLTLALAKRPRLLVLDEPVSSLDPIARRDFMKSLVDAVADGELTVLLSSHVVSELERVCDHLVLLQDGHVRLAGSFEALLQSHRMLVGPRSDTSAPPGEVIAVSHGERHSNLLVRLPDDTEPHPQWEQHPISLEELVLAYLDQSVEAPARQLGPTEA</sequence>
<dbReference type="GO" id="GO:0005524">
    <property type="term" value="F:ATP binding"/>
    <property type="evidence" value="ECO:0007669"/>
    <property type="project" value="UniProtKB-KW"/>
</dbReference>
<reference evidence="5" key="1">
    <citation type="submission" date="2021-01" db="EMBL/GenBank/DDBJ databases">
        <title>Whole genome shotgun sequence of Virgisporangium aurantiacum NBRC 16421.</title>
        <authorList>
            <person name="Komaki H."/>
            <person name="Tamura T."/>
        </authorList>
    </citation>
    <scope>NUCLEOTIDE SEQUENCE</scope>
    <source>
        <strain evidence="5">NBRC 16421</strain>
    </source>
</reference>
<protein>
    <submittedName>
        <fullName evidence="5">ABC transporter ATP-binding protein</fullName>
    </submittedName>
</protein>
<keyword evidence="1" id="KW-0813">Transport</keyword>
<dbReference type="AlphaFoldDB" id="A0A8J3ZKG0"/>
<keyword evidence="6" id="KW-1185">Reference proteome</keyword>
<dbReference type="PROSITE" id="PS50893">
    <property type="entry name" value="ABC_TRANSPORTER_2"/>
    <property type="match status" value="1"/>
</dbReference>
<keyword evidence="2" id="KW-0547">Nucleotide-binding</keyword>
<evidence type="ECO:0000313" key="6">
    <source>
        <dbReference type="Proteomes" id="UP000612585"/>
    </source>
</evidence>
<proteinExistence type="predicted"/>
<dbReference type="CDD" id="cd03230">
    <property type="entry name" value="ABC_DR_subfamily_A"/>
    <property type="match status" value="1"/>
</dbReference>
<keyword evidence="3 5" id="KW-0067">ATP-binding</keyword>
<feature type="domain" description="ABC transporter" evidence="4">
    <location>
        <begin position="5"/>
        <end position="232"/>
    </location>
</feature>
<dbReference type="InterPro" id="IPR003439">
    <property type="entry name" value="ABC_transporter-like_ATP-bd"/>
</dbReference>
<dbReference type="SMART" id="SM00382">
    <property type="entry name" value="AAA"/>
    <property type="match status" value="1"/>
</dbReference>